<feature type="transmembrane region" description="Helical" evidence="11">
    <location>
        <begin position="457"/>
        <end position="475"/>
    </location>
</feature>
<feature type="transmembrane region" description="Helical" evidence="11">
    <location>
        <begin position="432"/>
        <end position="451"/>
    </location>
</feature>
<keyword evidence="6" id="KW-0238">DNA-binding</keyword>
<feature type="transmembrane region" description="Helical" evidence="11">
    <location>
        <begin position="527"/>
        <end position="558"/>
    </location>
</feature>
<dbReference type="GO" id="GO:0005789">
    <property type="term" value="C:endoplasmic reticulum membrane"/>
    <property type="evidence" value="ECO:0007669"/>
    <property type="project" value="TreeGrafter"/>
</dbReference>
<evidence type="ECO:0000256" key="7">
    <source>
        <dbReference type="ARBA" id="ARBA00023136"/>
    </source>
</evidence>
<comment type="subcellular location">
    <subcellularLocation>
        <location evidence="1">Nucleus inner membrane</location>
        <topology evidence="1">Multi-pass membrane protein</topology>
    </subcellularLocation>
</comment>
<feature type="region of interest" description="Disordered" evidence="10">
    <location>
        <begin position="106"/>
        <end position="145"/>
    </location>
</feature>
<dbReference type="Proteomes" id="UP001107558">
    <property type="component" value="Chromosome 1"/>
</dbReference>
<protein>
    <submittedName>
        <fullName evidence="12">Uncharacterized protein</fullName>
    </submittedName>
</protein>
<feature type="region of interest" description="Disordered" evidence="10">
    <location>
        <begin position="1"/>
        <end position="74"/>
    </location>
</feature>
<keyword evidence="9" id="KW-0539">Nucleus</keyword>
<keyword evidence="3" id="KW-0597">Phosphoprotein</keyword>
<sequence>MEKKRGRPRNVREASPPPSSRTRSKSPARVETSGRDSAPIIKKRASRSKKNETPSEEISSSSQSSTPKKTKVVKNEKQATIILDDSGDNEEVANINSRLATLRKRLTPANYKNTPTPTEDKNRSVSRTASSLTKEDSDENDDDEEVKVVPKEQKHFQDLGIFSKPIINCLLLILLSVTPIILSVCFQTNWKWSKFLIHFKHVENFFNVQAISFILAIHSGVALLSLLPVGRYIKLPDSETELKFNGILTTLIIIGFLFALELKGLNAFIAIYNNLDQLLFLSILRSFLGSIEVFLLSKYRPSSESNAYGRSGKFIIDFTVGRELNPKLLNFDLKQVHYNESIIYLLIINISLLFKNVSIPIVETIPNEGNSIIELLKQTYSNTLFILNNSEYNSAAFIISSLLILYALDLLIHEHHLSSSFQLNYEGMGAEILCRFASFPFLISLLPRYLFVQNITVNFYLLAIIVILFIIGLLIKRCSNSLKYEYRIHPSDPKFKELSTIPTFQNRRLIISKWFRKIRQPNLLGEILMHLALAITLVSSFNLATFLGIFIIIFYLIYRSISINRKNAIRYESSWQRYISAVPNNLLPRVY</sequence>
<accession>A0A9J6CK50</accession>
<dbReference type="PANTHER" id="PTHR21257:SF55">
    <property type="entry name" value="DELTA(14)-STEROL REDUCTASE LBR"/>
    <property type="match status" value="1"/>
</dbReference>
<keyword evidence="7 11" id="KW-0472">Membrane</keyword>
<keyword evidence="13" id="KW-1185">Reference proteome</keyword>
<comment type="similarity">
    <text evidence="2">Belongs to the ERG4/ERG24 family.</text>
</comment>
<evidence type="ECO:0000256" key="8">
    <source>
        <dbReference type="ARBA" id="ARBA00023170"/>
    </source>
</evidence>
<proteinExistence type="inferred from homology"/>
<dbReference type="PANTHER" id="PTHR21257">
    <property type="entry name" value="DELTA(14)-STEROL REDUCTASE"/>
    <property type="match status" value="1"/>
</dbReference>
<dbReference type="InterPro" id="IPR001171">
    <property type="entry name" value="ERG24_DHCR-like"/>
</dbReference>
<evidence type="ECO:0000313" key="12">
    <source>
        <dbReference type="EMBL" id="KAG5682364.1"/>
    </source>
</evidence>
<feature type="transmembrane region" description="Helical" evidence="11">
    <location>
        <begin position="169"/>
        <end position="190"/>
    </location>
</feature>
<evidence type="ECO:0000256" key="5">
    <source>
        <dbReference type="ARBA" id="ARBA00022989"/>
    </source>
</evidence>
<name>A0A9J6CK50_POLVA</name>
<feature type="compositionally biased region" description="Acidic residues" evidence="10">
    <location>
        <begin position="136"/>
        <end position="145"/>
    </location>
</feature>
<evidence type="ECO:0000256" key="11">
    <source>
        <dbReference type="SAM" id="Phobius"/>
    </source>
</evidence>
<gene>
    <name evidence="12" type="ORF">PVAND_011720</name>
</gene>
<dbReference type="GO" id="GO:0050613">
    <property type="term" value="F:Delta14-sterol reductase activity"/>
    <property type="evidence" value="ECO:0007669"/>
    <property type="project" value="TreeGrafter"/>
</dbReference>
<evidence type="ECO:0000256" key="6">
    <source>
        <dbReference type="ARBA" id="ARBA00023125"/>
    </source>
</evidence>
<keyword evidence="5 11" id="KW-1133">Transmembrane helix</keyword>
<evidence type="ECO:0000313" key="13">
    <source>
        <dbReference type="Proteomes" id="UP001107558"/>
    </source>
</evidence>
<dbReference type="Gene3D" id="1.20.120.1630">
    <property type="match status" value="1"/>
</dbReference>
<organism evidence="12 13">
    <name type="scientific">Polypedilum vanderplanki</name>
    <name type="common">Sleeping chironomid midge</name>
    <dbReference type="NCBI Taxonomy" id="319348"/>
    <lineage>
        <taxon>Eukaryota</taxon>
        <taxon>Metazoa</taxon>
        <taxon>Ecdysozoa</taxon>
        <taxon>Arthropoda</taxon>
        <taxon>Hexapoda</taxon>
        <taxon>Insecta</taxon>
        <taxon>Pterygota</taxon>
        <taxon>Neoptera</taxon>
        <taxon>Endopterygota</taxon>
        <taxon>Diptera</taxon>
        <taxon>Nematocera</taxon>
        <taxon>Chironomoidea</taxon>
        <taxon>Chironomidae</taxon>
        <taxon>Chironominae</taxon>
        <taxon>Polypedilum</taxon>
        <taxon>Polypedilum</taxon>
    </lineage>
</organism>
<dbReference type="OrthoDB" id="5326588at2759"/>
<feature type="transmembrane region" description="Helical" evidence="11">
    <location>
        <begin position="278"/>
        <end position="296"/>
    </location>
</feature>
<dbReference type="Pfam" id="PF01222">
    <property type="entry name" value="ERG4_ERG24"/>
    <property type="match status" value="1"/>
</dbReference>
<evidence type="ECO:0000256" key="10">
    <source>
        <dbReference type="SAM" id="MobiDB-lite"/>
    </source>
</evidence>
<keyword evidence="8" id="KW-0675">Receptor</keyword>
<evidence type="ECO:0000256" key="4">
    <source>
        <dbReference type="ARBA" id="ARBA00022692"/>
    </source>
</evidence>
<dbReference type="GO" id="GO:0006695">
    <property type="term" value="P:cholesterol biosynthetic process"/>
    <property type="evidence" value="ECO:0007669"/>
    <property type="project" value="TreeGrafter"/>
</dbReference>
<feature type="transmembrane region" description="Helical" evidence="11">
    <location>
        <begin position="392"/>
        <end position="412"/>
    </location>
</feature>
<comment type="caution">
    <text evidence="12">The sequence shown here is derived from an EMBL/GenBank/DDBJ whole genome shotgun (WGS) entry which is preliminary data.</text>
</comment>
<dbReference type="EMBL" id="JADBJN010000001">
    <property type="protein sequence ID" value="KAG5682364.1"/>
    <property type="molecule type" value="Genomic_DNA"/>
</dbReference>
<evidence type="ECO:0000256" key="1">
    <source>
        <dbReference type="ARBA" id="ARBA00004473"/>
    </source>
</evidence>
<keyword evidence="4 11" id="KW-0812">Transmembrane</keyword>
<feature type="transmembrane region" description="Helical" evidence="11">
    <location>
        <begin position="210"/>
        <end position="233"/>
    </location>
</feature>
<feature type="compositionally biased region" description="Low complexity" evidence="10">
    <location>
        <begin position="56"/>
        <end position="67"/>
    </location>
</feature>
<feature type="transmembrane region" description="Helical" evidence="11">
    <location>
        <begin position="245"/>
        <end position="272"/>
    </location>
</feature>
<dbReference type="GO" id="GO:0005637">
    <property type="term" value="C:nuclear inner membrane"/>
    <property type="evidence" value="ECO:0007669"/>
    <property type="project" value="UniProtKB-SubCell"/>
</dbReference>
<reference evidence="12" key="1">
    <citation type="submission" date="2021-03" db="EMBL/GenBank/DDBJ databases">
        <title>Chromosome level genome of the anhydrobiotic midge Polypedilum vanderplanki.</title>
        <authorList>
            <person name="Yoshida Y."/>
            <person name="Kikawada T."/>
            <person name="Gusev O."/>
        </authorList>
    </citation>
    <scope>NUCLEOTIDE SEQUENCE</scope>
    <source>
        <strain evidence="12">NIAS01</strain>
        <tissue evidence="12">Whole body or cell culture</tissue>
    </source>
</reference>
<dbReference type="GO" id="GO:0003677">
    <property type="term" value="F:DNA binding"/>
    <property type="evidence" value="ECO:0007669"/>
    <property type="project" value="UniProtKB-KW"/>
</dbReference>
<evidence type="ECO:0000256" key="2">
    <source>
        <dbReference type="ARBA" id="ARBA00005402"/>
    </source>
</evidence>
<evidence type="ECO:0000256" key="9">
    <source>
        <dbReference type="ARBA" id="ARBA00023242"/>
    </source>
</evidence>
<dbReference type="AlphaFoldDB" id="A0A9J6CK50"/>
<evidence type="ECO:0000256" key="3">
    <source>
        <dbReference type="ARBA" id="ARBA00022553"/>
    </source>
</evidence>